<evidence type="ECO:0000256" key="6">
    <source>
        <dbReference type="PROSITE-ProRule" id="PRU00169"/>
    </source>
</evidence>
<feature type="domain" description="PAS" evidence="11">
    <location>
        <begin position="451"/>
        <end position="498"/>
    </location>
</feature>
<dbReference type="InterPro" id="IPR000014">
    <property type="entry name" value="PAS"/>
</dbReference>
<dbReference type="SMART" id="SM00388">
    <property type="entry name" value="HisKA"/>
    <property type="match status" value="1"/>
</dbReference>
<dbReference type="InterPro" id="IPR036097">
    <property type="entry name" value="HisK_dim/P_sf"/>
</dbReference>
<feature type="domain" description="Response regulatory" evidence="10">
    <location>
        <begin position="982"/>
        <end position="1098"/>
    </location>
</feature>
<dbReference type="SUPFAM" id="SSF47384">
    <property type="entry name" value="Homodimeric domain of signal transducing histidine kinase"/>
    <property type="match status" value="1"/>
</dbReference>
<dbReference type="GO" id="GO:0006355">
    <property type="term" value="P:regulation of DNA-templated transcription"/>
    <property type="evidence" value="ECO:0007669"/>
    <property type="project" value="InterPro"/>
</dbReference>
<dbReference type="PROSITE" id="PS50109">
    <property type="entry name" value="HIS_KIN"/>
    <property type="match status" value="1"/>
</dbReference>
<dbReference type="Gene3D" id="3.40.50.2300">
    <property type="match status" value="1"/>
</dbReference>
<keyword evidence="8" id="KW-0812">Transmembrane</keyword>
<dbReference type="CDD" id="cd00075">
    <property type="entry name" value="HATPase"/>
    <property type="match status" value="1"/>
</dbReference>
<dbReference type="EC" id="2.7.13.3" evidence="2"/>
<dbReference type="InterPro" id="IPR000700">
    <property type="entry name" value="PAS-assoc_C"/>
</dbReference>
<keyword evidence="7" id="KW-0175">Coiled coil</keyword>
<evidence type="ECO:0000259" key="9">
    <source>
        <dbReference type="PROSITE" id="PS50109"/>
    </source>
</evidence>
<dbReference type="InterPro" id="IPR003594">
    <property type="entry name" value="HATPase_dom"/>
</dbReference>
<dbReference type="FunFam" id="3.30.565.10:FF:000006">
    <property type="entry name" value="Sensor histidine kinase WalK"/>
    <property type="match status" value="1"/>
</dbReference>
<dbReference type="SUPFAM" id="SSF55781">
    <property type="entry name" value="GAF domain-like"/>
    <property type="match status" value="1"/>
</dbReference>
<evidence type="ECO:0000256" key="2">
    <source>
        <dbReference type="ARBA" id="ARBA00012438"/>
    </source>
</evidence>
<dbReference type="Pfam" id="PF00989">
    <property type="entry name" value="PAS"/>
    <property type="match status" value="1"/>
</dbReference>
<dbReference type="SMART" id="SM00448">
    <property type="entry name" value="REC"/>
    <property type="match status" value="1"/>
</dbReference>
<feature type="domain" description="Histidine kinase" evidence="9">
    <location>
        <begin position="739"/>
        <end position="957"/>
    </location>
</feature>
<dbReference type="PROSITE" id="PS50110">
    <property type="entry name" value="RESPONSE_REGULATORY"/>
    <property type="match status" value="1"/>
</dbReference>
<keyword evidence="8" id="KW-1133">Transmembrane helix</keyword>
<gene>
    <name evidence="13" type="primary">luxQ_3</name>
    <name evidence="13" type="ORF">BSF38_02930</name>
</gene>
<dbReference type="InterPro" id="IPR005467">
    <property type="entry name" value="His_kinase_dom"/>
</dbReference>
<dbReference type="InterPro" id="IPR029016">
    <property type="entry name" value="GAF-like_dom_sf"/>
</dbReference>
<dbReference type="InterPro" id="IPR004358">
    <property type="entry name" value="Sig_transdc_His_kin-like_C"/>
</dbReference>
<dbReference type="PROSITE" id="PS50112">
    <property type="entry name" value="PAS"/>
    <property type="match status" value="3"/>
</dbReference>
<dbReference type="InterPro" id="IPR003661">
    <property type="entry name" value="HisK_dim/P_dom"/>
</dbReference>
<dbReference type="SMART" id="SM00091">
    <property type="entry name" value="PAS"/>
    <property type="match status" value="3"/>
</dbReference>
<evidence type="ECO:0000256" key="7">
    <source>
        <dbReference type="SAM" id="Coils"/>
    </source>
</evidence>
<dbReference type="NCBIfam" id="TIGR00229">
    <property type="entry name" value="sensory_box"/>
    <property type="match status" value="3"/>
</dbReference>
<keyword evidence="3 6" id="KW-0597">Phosphoprotein</keyword>
<reference evidence="14" key="1">
    <citation type="submission" date="2016-12" db="EMBL/GenBank/DDBJ databases">
        <title>Comparative genomics of four Isosphaeraceae planctomycetes: a common pool of plasmids and glycoside hydrolase genes.</title>
        <authorList>
            <person name="Ivanova A."/>
        </authorList>
    </citation>
    <scope>NUCLEOTIDE SEQUENCE [LARGE SCALE GENOMIC DNA]</scope>
    <source>
        <strain evidence="14">PX4</strain>
    </source>
</reference>
<feature type="domain" description="PAS" evidence="11">
    <location>
        <begin position="151"/>
        <end position="222"/>
    </location>
</feature>
<name>A0A1U7CR93_9BACT</name>
<dbReference type="CDD" id="cd00082">
    <property type="entry name" value="HisKA"/>
    <property type="match status" value="1"/>
</dbReference>
<dbReference type="STRING" id="1387353.BSF38_02930"/>
<feature type="transmembrane region" description="Helical" evidence="8">
    <location>
        <begin position="40"/>
        <end position="58"/>
    </location>
</feature>
<dbReference type="KEGG" id="pbor:BSF38_02930"/>
<comment type="catalytic activity">
    <reaction evidence="1">
        <text>ATP + protein L-histidine = ADP + protein N-phospho-L-histidine.</text>
        <dbReference type="EC" id="2.7.13.3"/>
    </reaction>
</comment>
<dbReference type="Gene3D" id="3.30.450.20">
    <property type="entry name" value="PAS domain"/>
    <property type="match status" value="3"/>
</dbReference>
<keyword evidence="5 13" id="KW-0418">Kinase</keyword>
<dbReference type="InterPro" id="IPR013767">
    <property type="entry name" value="PAS_fold"/>
</dbReference>
<evidence type="ECO:0000256" key="5">
    <source>
        <dbReference type="ARBA" id="ARBA00022777"/>
    </source>
</evidence>
<dbReference type="Gene3D" id="3.30.450.40">
    <property type="match status" value="1"/>
</dbReference>
<dbReference type="InterPro" id="IPR035965">
    <property type="entry name" value="PAS-like_dom_sf"/>
</dbReference>
<feature type="domain" description="PAC" evidence="12">
    <location>
        <begin position="223"/>
        <end position="277"/>
    </location>
</feature>
<dbReference type="CDD" id="cd00130">
    <property type="entry name" value="PAS"/>
    <property type="match status" value="3"/>
</dbReference>
<dbReference type="SUPFAM" id="SSF52172">
    <property type="entry name" value="CheY-like"/>
    <property type="match status" value="1"/>
</dbReference>
<evidence type="ECO:0000256" key="1">
    <source>
        <dbReference type="ARBA" id="ARBA00000085"/>
    </source>
</evidence>
<evidence type="ECO:0000259" key="11">
    <source>
        <dbReference type="PROSITE" id="PS50112"/>
    </source>
</evidence>
<dbReference type="CDD" id="cd17580">
    <property type="entry name" value="REC_2_DhkD-like"/>
    <property type="match status" value="1"/>
</dbReference>
<dbReference type="PANTHER" id="PTHR43047:SF72">
    <property type="entry name" value="OSMOSENSING HISTIDINE PROTEIN KINASE SLN1"/>
    <property type="match status" value="1"/>
</dbReference>
<keyword evidence="4 13" id="KW-0808">Transferase</keyword>
<evidence type="ECO:0000256" key="4">
    <source>
        <dbReference type="ARBA" id="ARBA00022679"/>
    </source>
</evidence>
<dbReference type="Pfam" id="PF00512">
    <property type="entry name" value="HisKA"/>
    <property type="match status" value="1"/>
</dbReference>
<protein>
    <recommendedName>
        <fullName evidence="2">histidine kinase</fullName>
        <ecNumber evidence="2">2.7.13.3</ecNumber>
    </recommendedName>
</protein>
<dbReference type="PRINTS" id="PR00344">
    <property type="entry name" value="BCTRLSENSOR"/>
</dbReference>
<dbReference type="SUPFAM" id="SSF55785">
    <property type="entry name" value="PYP-like sensor domain (PAS domain)"/>
    <property type="match status" value="3"/>
</dbReference>
<evidence type="ECO:0000256" key="8">
    <source>
        <dbReference type="SAM" id="Phobius"/>
    </source>
</evidence>
<dbReference type="Proteomes" id="UP000186309">
    <property type="component" value="Chromosome"/>
</dbReference>
<feature type="domain" description="PAC" evidence="12">
    <location>
        <begin position="540"/>
        <end position="592"/>
    </location>
</feature>
<dbReference type="SMART" id="SM00387">
    <property type="entry name" value="HATPase_c"/>
    <property type="match status" value="1"/>
</dbReference>
<dbReference type="PANTHER" id="PTHR43047">
    <property type="entry name" value="TWO-COMPONENT HISTIDINE PROTEIN KINASE"/>
    <property type="match status" value="1"/>
</dbReference>
<dbReference type="GO" id="GO:0009927">
    <property type="term" value="F:histidine phosphotransfer kinase activity"/>
    <property type="evidence" value="ECO:0007669"/>
    <property type="project" value="TreeGrafter"/>
</dbReference>
<organism evidence="13 14">
    <name type="scientific">Paludisphaera borealis</name>
    <dbReference type="NCBI Taxonomy" id="1387353"/>
    <lineage>
        <taxon>Bacteria</taxon>
        <taxon>Pseudomonadati</taxon>
        <taxon>Planctomycetota</taxon>
        <taxon>Planctomycetia</taxon>
        <taxon>Isosphaerales</taxon>
        <taxon>Isosphaeraceae</taxon>
        <taxon>Paludisphaera</taxon>
    </lineage>
</organism>
<dbReference type="GO" id="GO:0000155">
    <property type="term" value="F:phosphorelay sensor kinase activity"/>
    <property type="evidence" value="ECO:0007669"/>
    <property type="project" value="InterPro"/>
</dbReference>
<keyword evidence="8" id="KW-0472">Membrane</keyword>
<evidence type="ECO:0000259" key="12">
    <source>
        <dbReference type="PROSITE" id="PS50113"/>
    </source>
</evidence>
<dbReference type="InterPro" id="IPR011006">
    <property type="entry name" value="CheY-like_superfamily"/>
</dbReference>
<dbReference type="AlphaFoldDB" id="A0A1U7CR93"/>
<sequence length="1112" mass="121681">MSATSVLGTPTSQTLAGVFEFFSEMTRKVPILTSLLLSDVSIGLACAAAAAVLGFEAARSSRRREAYPRPIVGALAVLLALVAASFFATGAGLPAEHPTRVALGLALGADSWAIVASLVLFARRSRATEAGEHRPSAFRDLEEALRRSERDSRRLKLFASRTDNAMIVTDARWRIEWVNEGFTRITGYQPDEVHRRVAGSFLQGPETNPSTLAFIRQRLRAGEGVQTEILNYAKSGRKYWVAIEIQPIFGEDGEIVNFLSVQSDVTERKRAERRMEVQHAAMQILAGCSRLEEAIPHLLATVGLTLDFDVAEFWLWDHAEGALWLAGKPWTSSRVGSIWTDETERGRANLRSGRALKRVWATGKPVWEPDLALAEFGTIGRVGLAARCGLRSAVCIPVAVGEECPAVGVMMFLSRETLPRDEPLLQAMTTLGRQIGLFAERKKAVRELIDVNAQLNAVLDASTQSSIIATDPRGVITVFNTGAQRMLGYSADEVIGKTTPEAWHDPAEVADYAAKLSAELGTSIQGFEAVVARARRDSYDSREWTYVRKDGTRLSVLLAVTAVRDPEGRINGFLGIAADVSALQRAERQVRESEARLRRLVEANIFGVIFGDLSGKLHDANDAFLEMAGYSRAELARGVLLWEHVISPSSIRQIHRCRVQLGKHGICAPFELEIRRKDGRILPILLGLALLEEGRLDAGAPVVAFCLDLTERKRLDDELRQHASDLAEADHRKNQFLAMLGHELRNPLAPIRNAVKIMKQRGSNDPALTWSRDVIDHQVNQLAHLVDDLLEIARVKRGKIRLQLEAVDAGVIIDHAVETSRPIIEAHRHRLSIAVADEPAFVMADPMRMAQVLSNLLHNAAKYTEEGGRIEISAAVEGDQVVFRVRDDGIGIQPSMLSSVFELFTQADRTLDRSQGGLGLGLTLVRTLVEMHGGTVDAQSEGLGFGSEFTVRLARCAPALAEPEPAVAPPSADLASPARGRRILVVDDNVTSAESLAMILTFEGHDVQVVHDGPSALRTICADCFDVVFMDIGLPDMDGYEVAQKLRARPELADLPLVAVTGYAEDEARHRSRDAGFDEHFVKPVDPDAILAFIASLEWSEKEAEAVAGPLD</sequence>
<feature type="transmembrane region" description="Helical" evidence="8">
    <location>
        <begin position="70"/>
        <end position="89"/>
    </location>
</feature>
<feature type="domain" description="PAC" evidence="12">
    <location>
        <begin position="668"/>
        <end position="721"/>
    </location>
</feature>
<feature type="domain" description="PAS" evidence="11">
    <location>
        <begin position="593"/>
        <end position="635"/>
    </location>
</feature>
<dbReference type="SUPFAM" id="SSF55874">
    <property type="entry name" value="ATPase domain of HSP90 chaperone/DNA topoisomerase II/histidine kinase"/>
    <property type="match status" value="1"/>
</dbReference>
<evidence type="ECO:0000313" key="13">
    <source>
        <dbReference type="EMBL" id="APW61416.1"/>
    </source>
</evidence>
<dbReference type="Pfam" id="PF13426">
    <property type="entry name" value="PAS_9"/>
    <property type="match status" value="2"/>
</dbReference>
<evidence type="ECO:0000259" key="10">
    <source>
        <dbReference type="PROSITE" id="PS50110"/>
    </source>
</evidence>
<dbReference type="Pfam" id="PF00072">
    <property type="entry name" value="Response_reg"/>
    <property type="match status" value="1"/>
</dbReference>
<accession>A0A1U7CR93</accession>
<dbReference type="EMBL" id="CP019082">
    <property type="protein sequence ID" value="APW61416.1"/>
    <property type="molecule type" value="Genomic_DNA"/>
</dbReference>
<dbReference type="OrthoDB" id="3272385at2"/>
<keyword evidence="14" id="KW-1185">Reference proteome</keyword>
<dbReference type="Gene3D" id="3.30.565.10">
    <property type="entry name" value="Histidine kinase-like ATPase, C-terminal domain"/>
    <property type="match status" value="1"/>
</dbReference>
<feature type="modified residue" description="4-aspartylphosphate" evidence="6">
    <location>
        <position position="1031"/>
    </location>
</feature>
<evidence type="ECO:0000256" key="3">
    <source>
        <dbReference type="ARBA" id="ARBA00022553"/>
    </source>
</evidence>
<dbReference type="Gene3D" id="1.10.287.130">
    <property type="match status" value="1"/>
</dbReference>
<feature type="coiled-coil region" evidence="7">
    <location>
        <begin position="576"/>
        <end position="603"/>
    </location>
</feature>
<dbReference type="InterPro" id="IPR001789">
    <property type="entry name" value="Sig_transdc_resp-reg_receiver"/>
</dbReference>
<dbReference type="InterPro" id="IPR036890">
    <property type="entry name" value="HATPase_C_sf"/>
</dbReference>
<evidence type="ECO:0000313" key="14">
    <source>
        <dbReference type="Proteomes" id="UP000186309"/>
    </source>
</evidence>
<dbReference type="Pfam" id="PF02518">
    <property type="entry name" value="HATPase_c"/>
    <property type="match status" value="1"/>
</dbReference>
<dbReference type="GO" id="GO:0005886">
    <property type="term" value="C:plasma membrane"/>
    <property type="evidence" value="ECO:0007669"/>
    <property type="project" value="TreeGrafter"/>
</dbReference>
<proteinExistence type="predicted"/>
<dbReference type="InterPro" id="IPR001610">
    <property type="entry name" value="PAC"/>
</dbReference>
<dbReference type="SMART" id="SM00086">
    <property type="entry name" value="PAC"/>
    <property type="match status" value="3"/>
</dbReference>
<dbReference type="PROSITE" id="PS50113">
    <property type="entry name" value="PAC"/>
    <property type="match status" value="3"/>
</dbReference>